<keyword evidence="3" id="KW-1185">Reference proteome</keyword>
<dbReference type="RefSeq" id="WP_052220405.1">
    <property type="nucleotide sequence ID" value="NZ_LHUR01000012.1"/>
</dbReference>
<dbReference type="PANTHER" id="PTHR35882:SF2">
    <property type="entry name" value="PELA"/>
    <property type="match status" value="1"/>
</dbReference>
<protein>
    <recommendedName>
        <fullName evidence="4">Glycoside-hydrolase family GH114 TIM-barrel domain-containing protein</fullName>
    </recommendedName>
</protein>
<dbReference type="InterPro" id="IPR013785">
    <property type="entry name" value="Aldolase_TIM"/>
</dbReference>
<evidence type="ECO:0000256" key="1">
    <source>
        <dbReference type="SAM" id="Phobius"/>
    </source>
</evidence>
<gene>
    <name evidence="2" type="ORF">CLHOM_08150</name>
</gene>
<keyword evidence="1" id="KW-0812">Transmembrane</keyword>
<keyword evidence="1" id="KW-1133">Transmembrane helix</keyword>
<keyword evidence="1" id="KW-0472">Membrane</keyword>
<dbReference type="InterPro" id="IPR017853">
    <property type="entry name" value="GH"/>
</dbReference>
<evidence type="ECO:0000313" key="3">
    <source>
        <dbReference type="Proteomes" id="UP000037043"/>
    </source>
</evidence>
<comment type="caution">
    <text evidence="2">The sequence shown here is derived from an EMBL/GenBank/DDBJ whole genome shotgun (WGS) entry which is preliminary data.</text>
</comment>
<evidence type="ECO:0000313" key="2">
    <source>
        <dbReference type="EMBL" id="KOA20673.1"/>
    </source>
</evidence>
<name>A0A0L6ZCZ8_9CLOT</name>
<dbReference type="Proteomes" id="UP000037043">
    <property type="component" value="Unassembled WGS sequence"/>
</dbReference>
<dbReference type="SUPFAM" id="SSF51445">
    <property type="entry name" value="(Trans)glycosidases"/>
    <property type="match status" value="1"/>
</dbReference>
<dbReference type="EMBL" id="LHUR01000012">
    <property type="protein sequence ID" value="KOA20673.1"/>
    <property type="molecule type" value="Genomic_DNA"/>
</dbReference>
<accession>A0A0L6ZCZ8</accession>
<sequence>MNIKNANLIIAFLLIIISVISYYKFIKNYNELNKVRSFKIYYGSINDSILEDMTKYELIIAEAAHFQKEDVDKIKRENSTILIGYLSVLEVGNWDKEILKKMDTDNFLKVNGKKVFNEKYNNYLGNIGQEYFRKVLISTLEERIISKGFDGVFLDTVDWVNYYEKDEEVYINLLKGYEELLKEVKDKFPNIYIIQNRGFGNLLDLSSKYVDGVLWENFKLQSSNDEIIRNQLIRLEKKKDISIFTVSFQNQLENQKLSEKLGWKYFKLENGGSFNKWQ</sequence>
<reference evidence="3" key="1">
    <citation type="submission" date="2015-08" db="EMBL/GenBank/DDBJ databases">
        <title>Genome sequence of the strict anaerobe Clostridium homopropionicum LuHBu1 (DSM 5847T).</title>
        <authorList>
            <person name="Poehlein A."/>
            <person name="Beck M."/>
            <person name="Schiel-Bengelsdorf B."/>
            <person name="Bengelsdorf F.R."/>
            <person name="Daniel R."/>
            <person name="Duerre P."/>
        </authorList>
    </citation>
    <scope>NUCLEOTIDE SEQUENCE [LARGE SCALE GENOMIC DNA]</scope>
    <source>
        <strain evidence="3">DSM 5847</strain>
    </source>
</reference>
<dbReference type="InterPro" id="IPR029455">
    <property type="entry name" value="GHL15"/>
</dbReference>
<feature type="transmembrane region" description="Helical" evidence="1">
    <location>
        <begin position="6"/>
        <end position="26"/>
    </location>
</feature>
<dbReference type="Pfam" id="PF14885">
    <property type="entry name" value="GHL15"/>
    <property type="match status" value="1"/>
</dbReference>
<dbReference type="AlphaFoldDB" id="A0A0L6ZCZ8"/>
<organism evidence="2 3">
    <name type="scientific">Clostridium homopropionicum DSM 5847</name>
    <dbReference type="NCBI Taxonomy" id="1121318"/>
    <lineage>
        <taxon>Bacteria</taxon>
        <taxon>Bacillati</taxon>
        <taxon>Bacillota</taxon>
        <taxon>Clostridia</taxon>
        <taxon>Eubacteriales</taxon>
        <taxon>Clostridiaceae</taxon>
        <taxon>Clostridium</taxon>
    </lineage>
</organism>
<dbReference type="PATRIC" id="fig|1121318.3.peg.820"/>
<dbReference type="Gene3D" id="3.20.20.70">
    <property type="entry name" value="Aldolase class I"/>
    <property type="match status" value="1"/>
</dbReference>
<proteinExistence type="predicted"/>
<dbReference type="PANTHER" id="PTHR35882">
    <property type="entry name" value="PELA"/>
    <property type="match status" value="1"/>
</dbReference>
<dbReference type="STRING" id="36844.SAMN04488501_103187"/>
<evidence type="ECO:0008006" key="4">
    <source>
        <dbReference type="Google" id="ProtNLM"/>
    </source>
</evidence>